<evidence type="ECO:0008006" key="4">
    <source>
        <dbReference type="Google" id="ProtNLM"/>
    </source>
</evidence>
<sequence>MNFITTICIALTLCHIGSASASFIKCPTEQFEGENVQRFNSPLKPSAPTPNTRQSDSSILQDTCNGVLNASTGGISYKAFQPISENERCIWTIRAGGVGGGGFNLTILTVGSLGSSDTQLIATCLSFRNMPRHVLLNQTGPVNGISACSLLVITFATGNDIAGSTGFVLEYSELRPGTISPQSVDHIVDAGNGGFLRHPSEASHYTNSELSTFIFVPGNNDQDKAVERSINVMYFRGTLDTNYICYDHLRVLRFNKSSTVPTKWQDEGLICADTASDLIVSPDLLLITFDTDSSITGTGFQFAFTETSTYPCS</sequence>
<feature type="chain" id="PRO_5046846418" description="CUB domain-containing protein" evidence="1">
    <location>
        <begin position="22"/>
        <end position="313"/>
    </location>
</feature>
<dbReference type="SUPFAM" id="SSF49854">
    <property type="entry name" value="Spermadhesin, CUB domain"/>
    <property type="match status" value="1"/>
</dbReference>
<evidence type="ECO:0000313" key="2">
    <source>
        <dbReference type="EMBL" id="CAL8140135.1"/>
    </source>
</evidence>
<organism evidence="2 3">
    <name type="scientific">Orchesella dallaii</name>
    <dbReference type="NCBI Taxonomy" id="48710"/>
    <lineage>
        <taxon>Eukaryota</taxon>
        <taxon>Metazoa</taxon>
        <taxon>Ecdysozoa</taxon>
        <taxon>Arthropoda</taxon>
        <taxon>Hexapoda</taxon>
        <taxon>Collembola</taxon>
        <taxon>Entomobryomorpha</taxon>
        <taxon>Entomobryoidea</taxon>
        <taxon>Orchesellidae</taxon>
        <taxon>Orchesellinae</taxon>
        <taxon>Orchesella</taxon>
    </lineage>
</organism>
<dbReference type="Proteomes" id="UP001642540">
    <property type="component" value="Unassembled WGS sequence"/>
</dbReference>
<evidence type="ECO:0000313" key="3">
    <source>
        <dbReference type="Proteomes" id="UP001642540"/>
    </source>
</evidence>
<reference evidence="2 3" key="1">
    <citation type="submission" date="2024-08" db="EMBL/GenBank/DDBJ databases">
        <authorList>
            <person name="Cucini C."/>
            <person name="Frati F."/>
        </authorList>
    </citation>
    <scope>NUCLEOTIDE SEQUENCE [LARGE SCALE GENOMIC DNA]</scope>
</reference>
<keyword evidence="3" id="KW-1185">Reference proteome</keyword>
<feature type="signal peptide" evidence="1">
    <location>
        <begin position="1"/>
        <end position="21"/>
    </location>
</feature>
<gene>
    <name evidence="2" type="ORF">ODALV1_LOCUS28160</name>
</gene>
<accession>A0ABP1RZV8</accession>
<protein>
    <recommendedName>
        <fullName evidence="4">CUB domain-containing protein</fullName>
    </recommendedName>
</protein>
<keyword evidence="1" id="KW-0732">Signal</keyword>
<dbReference type="EMBL" id="CAXLJM020000133">
    <property type="protein sequence ID" value="CAL8140135.1"/>
    <property type="molecule type" value="Genomic_DNA"/>
</dbReference>
<evidence type="ECO:0000256" key="1">
    <source>
        <dbReference type="SAM" id="SignalP"/>
    </source>
</evidence>
<name>A0ABP1RZV8_9HEXA</name>
<dbReference type="InterPro" id="IPR035914">
    <property type="entry name" value="Sperma_CUB_dom_sf"/>
</dbReference>
<comment type="caution">
    <text evidence="2">The sequence shown here is derived from an EMBL/GenBank/DDBJ whole genome shotgun (WGS) entry which is preliminary data.</text>
</comment>
<proteinExistence type="predicted"/>